<keyword evidence="1" id="KW-0812">Transmembrane</keyword>
<dbReference type="PANTHER" id="PTHR44542:SF14">
    <property type="entry name" value="PROTEIN HIGH ARSENIC CONTENT 1, MITOCHONDRIAL-RELATED"/>
    <property type="match status" value="1"/>
</dbReference>
<name>A0A250X0N0_9CHLO</name>
<dbReference type="PROSITE" id="PS50206">
    <property type="entry name" value="RHODANESE_3"/>
    <property type="match status" value="1"/>
</dbReference>
<dbReference type="OrthoDB" id="566238at2759"/>
<feature type="domain" description="Rhodanese" evidence="2">
    <location>
        <begin position="87"/>
        <end position="201"/>
    </location>
</feature>
<dbReference type="CDD" id="cd00158">
    <property type="entry name" value="RHOD"/>
    <property type="match status" value="1"/>
</dbReference>
<gene>
    <name evidence="3" type="ORF">CEUSTIGMA_g4051.t1</name>
</gene>
<dbReference type="GO" id="GO:0003824">
    <property type="term" value="F:catalytic activity"/>
    <property type="evidence" value="ECO:0007669"/>
    <property type="project" value="InterPro"/>
</dbReference>
<keyword evidence="4" id="KW-1185">Reference proteome</keyword>
<dbReference type="Pfam" id="PF00581">
    <property type="entry name" value="Rhodanese"/>
    <property type="match status" value="1"/>
</dbReference>
<dbReference type="STRING" id="1157962.A0A250X0N0"/>
<organism evidence="3 4">
    <name type="scientific">Chlamydomonas eustigma</name>
    <dbReference type="NCBI Taxonomy" id="1157962"/>
    <lineage>
        <taxon>Eukaryota</taxon>
        <taxon>Viridiplantae</taxon>
        <taxon>Chlorophyta</taxon>
        <taxon>core chlorophytes</taxon>
        <taxon>Chlorophyceae</taxon>
        <taxon>CS clade</taxon>
        <taxon>Chlamydomonadales</taxon>
        <taxon>Chlamydomonadaceae</taxon>
        <taxon>Chlamydomonas</taxon>
    </lineage>
</organism>
<dbReference type="InterPro" id="IPR001763">
    <property type="entry name" value="Rhodanese-like_dom"/>
</dbReference>
<evidence type="ECO:0000259" key="2">
    <source>
        <dbReference type="PROSITE" id="PS50206"/>
    </source>
</evidence>
<evidence type="ECO:0000313" key="4">
    <source>
        <dbReference type="Proteomes" id="UP000232323"/>
    </source>
</evidence>
<dbReference type="EMBL" id="BEGY01000018">
    <property type="protein sequence ID" value="GAX76605.1"/>
    <property type="molecule type" value="Genomic_DNA"/>
</dbReference>
<keyword evidence="1" id="KW-0472">Membrane</keyword>
<evidence type="ECO:0000313" key="3">
    <source>
        <dbReference type="EMBL" id="GAX76605.1"/>
    </source>
</evidence>
<dbReference type="Gene3D" id="3.40.250.10">
    <property type="entry name" value="Rhodanese-like domain"/>
    <property type="match status" value="1"/>
</dbReference>
<sequence length="227" mass="25055">MLSTTGNYANKAGHSCNSSFMRQGNRCSSKHASVLHPNQRNVLSVLKTKAIGQWPDPDYIQETRAQYEGLGSYAKPVADPDEARVLLSIGYVWLDVRSQLEVERRGKVKGSLNIPFIIETKKYDEAQQKTVITSKENVNFIVEVQKYFPRKEEALILVGDSNGRNGGQEALSVLENAGYINLVGVVGGFAAFWRVFDAKLARRASRGAFLEDPWAPGDSQGLFAGES</sequence>
<dbReference type="SMART" id="SM00450">
    <property type="entry name" value="RHOD"/>
    <property type="match status" value="1"/>
</dbReference>
<reference evidence="3 4" key="1">
    <citation type="submission" date="2017-08" db="EMBL/GenBank/DDBJ databases">
        <title>Acidophilic green algal genome provides insights into adaptation to an acidic environment.</title>
        <authorList>
            <person name="Hirooka S."/>
            <person name="Hirose Y."/>
            <person name="Kanesaki Y."/>
            <person name="Higuchi S."/>
            <person name="Fujiwara T."/>
            <person name="Onuma R."/>
            <person name="Era A."/>
            <person name="Ohbayashi R."/>
            <person name="Uzuka A."/>
            <person name="Nozaki H."/>
            <person name="Yoshikawa H."/>
            <person name="Miyagishima S.Y."/>
        </authorList>
    </citation>
    <scope>NUCLEOTIDE SEQUENCE [LARGE SCALE GENOMIC DNA]</scope>
    <source>
        <strain evidence="3 4">NIES-2499</strain>
    </source>
</reference>
<protein>
    <recommendedName>
        <fullName evidence="2">Rhodanese domain-containing protein</fullName>
    </recommendedName>
</protein>
<dbReference type="AlphaFoldDB" id="A0A250X0N0"/>
<accession>A0A250X0N0</accession>
<dbReference type="InterPro" id="IPR044684">
    <property type="entry name" value="STR17/STR18/HARC1-like"/>
</dbReference>
<evidence type="ECO:0000256" key="1">
    <source>
        <dbReference type="SAM" id="Phobius"/>
    </source>
</evidence>
<dbReference type="SUPFAM" id="SSF52821">
    <property type="entry name" value="Rhodanese/Cell cycle control phosphatase"/>
    <property type="match status" value="1"/>
</dbReference>
<dbReference type="PANTHER" id="PTHR44542">
    <property type="entry name" value="THIOSULFATE SULFURTRANSFERASE 18"/>
    <property type="match status" value="1"/>
</dbReference>
<dbReference type="InterPro" id="IPR036873">
    <property type="entry name" value="Rhodanese-like_dom_sf"/>
</dbReference>
<comment type="caution">
    <text evidence="3">The sequence shown here is derived from an EMBL/GenBank/DDBJ whole genome shotgun (WGS) entry which is preliminary data.</text>
</comment>
<dbReference type="Proteomes" id="UP000232323">
    <property type="component" value="Unassembled WGS sequence"/>
</dbReference>
<feature type="transmembrane region" description="Helical" evidence="1">
    <location>
        <begin position="178"/>
        <end position="196"/>
    </location>
</feature>
<proteinExistence type="predicted"/>
<keyword evidence="1" id="KW-1133">Transmembrane helix</keyword>